<dbReference type="GO" id="GO:0051536">
    <property type="term" value="F:iron-sulfur cluster binding"/>
    <property type="evidence" value="ECO:0007669"/>
    <property type="project" value="UniProtKB-KW"/>
</dbReference>
<sequence length="369" mass="41582">MKNLENMTEDQINELYVKLRDRMNTLSFGYCPTESGTEFVLLKRFFSPADCYHWLMMPVDVFFTPDDYSEVSSYTRKEASDILEDMAHRGLLYRVRRGGRAEFRVMPVAHGVYEFNLDKVEPEWAMGIGKHMGEGLFSQIYATNYPFYRSVPINKEVVEGGQVLPYDDIVERLEQYDVFSVSPCMCRTLNKTLGAPSEYPMETCISCGEMAQFYIENKIGREISKEEVLEVLKKSVEVGMVIQTCSSKASEIICSCHSKACGILQAAKVCPGEAMKNISHYMMKEELDSCNGCGACAKRCPMESIVMTEGKPVTDASCLGCGQCVKVCPTNSRILVAKAEGVCDPLPETVFDTYISMQEYRRKFGDLSE</sequence>
<dbReference type="EMBL" id="AP024169">
    <property type="protein sequence ID" value="BCN31639.1"/>
    <property type="molecule type" value="Genomic_DNA"/>
</dbReference>
<protein>
    <submittedName>
        <fullName evidence="5">(4Fe-4S)-binding protein</fullName>
    </submittedName>
</protein>
<dbReference type="InterPro" id="IPR017900">
    <property type="entry name" value="4Fe4S_Fe_S_CS"/>
</dbReference>
<evidence type="ECO:0000256" key="1">
    <source>
        <dbReference type="ARBA" id="ARBA00022723"/>
    </source>
</evidence>
<evidence type="ECO:0000313" key="5">
    <source>
        <dbReference type="EMBL" id="BCN31639.1"/>
    </source>
</evidence>
<dbReference type="KEGG" id="ahb:bsdtb5_29340"/>
<feature type="domain" description="4Fe-4S ferredoxin-type" evidence="4">
    <location>
        <begin position="310"/>
        <end position="338"/>
    </location>
</feature>
<evidence type="ECO:0000259" key="4">
    <source>
        <dbReference type="PROSITE" id="PS51379"/>
    </source>
</evidence>
<keyword evidence="6" id="KW-1185">Reference proteome</keyword>
<evidence type="ECO:0000313" key="6">
    <source>
        <dbReference type="Proteomes" id="UP000595897"/>
    </source>
</evidence>
<gene>
    <name evidence="5" type="ORF">bsdtb5_29340</name>
</gene>
<proteinExistence type="predicted"/>
<keyword evidence="3" id="KW-0411">Iron-sulfur</keyword>
<dbReference type="PROSITE" id="PS00198">
    <property type="entry name" value="4FE4S_FER_1"/>
    <property type="match status" value="2"/>
</dbReference>
<evidence type="ECO:0000256" key="2">
    <source>
        <dbReference type="ARBA" id="ARBA00023004"/>
    </source>
</evidence>
<dbReference type="SUPFAM" id="SSF54862">
    <property type="entry name" value="4Fe-4S ferredoxins"/>
    <property type="match status" value="1"/>
</dbReference>
<keyword evidence="1" id="KW-0479">Metal-binding</keyword>
<evidence type="ECO:0000256" key="3">
    <source>
        <dbReference type="ARBA" id="ARBA00023014"/>
    </source>
</evidence>
<reference evidence="5 6" key="1">
    <citation type="submission" date="2020-11" db="EMBL/GenBank/DDBJ databases">
        <title>Draft genome sequencing of a Lachnospiraceae strain isolated from anoxic soil subjected to BSD treatment.</title>
        <authorList>
            <person name="Uek A."/>
            <person name="Tonouchi A."/>
        </authorList>
    </citation>
    <scope>NUCLEOTIDE SEQUENCE [LARGE SCALE GENOMIC DNA]</scope>
    <source>
        <strain evidence="5 6">TB5</strain>
    </source>
</reference>
<dbReference type="RefSeq" id="WP_271712747.1">
    <property type="nucleotide sequence ID" value="NZ_AP024169.1"/>
</dbReference>
<dbReference type="GO" id="GO:0046872">
    <property type="term" value="F:metal ion binding"/>
    <property type="evidence" value="ECO:0007669"/>
    <property type="project" value="UniProtKB-KW"/>
</dbReference>
<dbReference type="PROSITE" id="PS51379">
    <property type="entry name" value="4FE4S_FER_2"/>
    <property type="match status" value="2"/>
</dbReference>
<dbReference type="AlphaFoldDB" id="A0A7R7IE13"/>
<feature type="domain" description="4Fe-4S ferredoxin-type" evidence="4">
    <location>
        <begin position="280"/>
        <end position="309"/>
    </location>
</feature>
<dbReference type="Gene3D" id="3.30.70.20">
    <property type="match status" value="1"/>
</dbReference>
<keyword evidence="2" id="KW-0408">Iron</keyword>
<dbReference type="InterPro" id="IPR017896">
    <property type="entry name" value="4Fe4S_Fe-S-bd"/>
</dbReference>
<name>A0A7R7IE13_9FIRM</name>
<accession>A0A7R7IE13</accession>
<dbReference type="Pfam" id="PF13237">
    <property type="entry name" value="Fer4_10"/>
    <property type="match status" value="1"/>
</dbReference>
<organism evidence="5 6">
    <name type="scientific">Anaeromicropila herbilytica</name>
    <dbReference type="NCBI Taxonomy" id="2785025"/>
    <lineage>
        <taxon>Bacteria</taxon>
        <taxon>Bacillati</taxon>
        <taxon>Bacillota</taxon>
        <taxon>Clostridia</taxon>
        <taxon>Lachnospirales</taxon>
        <taxon>Lachnospiraceae</taxon>
        <taxon>Anaeromicropila</taxon>
    </lineage>
</organism>
<dbReference type="Proteomes" id="UP000595897">
    <property type="component" value="Chromosome"/>
</dbReference>